<gene>
    <name evidence="1" type="ORF">ACPOL_3364</name>
</gene>
<dbReference type="EMBL" id="CP030840">
    <property type="protein sequence ID" value="AXC12653.1"/>
    <property type="molecule type" value="Genomic_DNA"/>
</dbReference>
<evidence type="ECO:0000313" key="2">
    <source>
        <dbReference type="Proteomes" id="UP000253606"/>
    </source>
</evidence>
<name>A0A2Z5G0F9_9BACT</name>
<accession>A0A2Z5G0F9</accession>
<proteinExistence type="predicted"/>
<reference evidence="1 2" key="1">
    <citation type="journal article" date="2018" name="Front. Microbiol.">
        <title>Hydrolytic Capabilities as a Key to Environmental Success: Chitinolytic and Cellulolytic Acidobacteria From Acidic Sub-arctic Soils and Boreal Peatlands.</title>
        <authorList>
            <person name="Belova S.E."/>
            <person name="Ravin N.V."/>
            <person name="Pankratov T.A."/>
            <person name="Rakitin A.L."/>
            <person name="Ivanova A.A."/>
            <person name="Beletsky A.V."/>
            <person name="Mardanov A.V."/>
            <person name="Sinninghe Damste J.S."/>
            <person name="Dedysh S.N."/>
        </authorList>
    </citation>
    <scope>NUCLEOTIDE SEQUENCE [LARGE SCALE GENOMIC DNA]</scope>
    <source>
        <strain evidence="1 2">SBC82</strain>
    </source>
</reference>
<keyword evidence="2" id="KW-1185">Reference proteome</keyword>
<dbReference type="Proteomes" id="UP000253606">
    <property type="component" value="Chromosome"/>
</dbReference>
<dbReference type="KEGG" id="abas:ACPOL_3364"/>
<evidence type="ECO:0000313" key="1">
    <source>
        <dbReference type="EMBL" id="AXC12653.1"/>
    </source>
</evidence>
<organism evidence="1 2">
    <name type="scientific">Acidisarcina polymorpha</name>
    <dbReference type="NCBI Taxonomy" id="2211140"/>
    <lineage>
        <taxon>Bacteria</taxon>
        <taxon>Pseudomonadati</taxon>
        <taxon>Acidobacteriota</taxon>
        <taxon>Terriglobia</taxon>
        <taxon>Terriglobales</taxon>
        <taxon>Acidobacteriaceae</taxon>
        <taxon>Acidisarcina</taxon>
    </lineage>
</organism>
<dbReference type="AlphaFoldDB" id="A0A2Z5G0F9"/>
<protein>
    <submittedName>
        <fullName evidence="1">Uncharacterized protein</fullName>
    </submittedName>
</protein>
<sequence length="65" mass="7344">MIRKAHIDWPPQIQTSPANDIMKHNCFTGGDLDTVGAADGRRVDLQLPAVVGPRPLKRWLRRSRL</sequence>